<evidence type="ECO:0000313" key="1">
    <source>
        <dbReference type="EMBL" id="HIV01587.1"/>
    </source>
</evidence>
<accession>A0A9D1SZ45</accession>
<dbReference type="EMBL" id="DVOJ01000013">
    <property type="protein sequence ID" value="HIV01587.1"/>
    <property type="molecule type" value="Genomic_DNA"/>
</dbReference>
<proteinExistence type="predicted"/>
<dbReference type="Proteomes" id="UP000886861">
    <property type="component" value="Unassembled WGS sequence"/>
</dbReference>
<organism evidence="1 2">
    <name type="scientific">Candidatus Caccopulliclostridium gallistercoris</name>
    <dbReference type="NCBI Taxonomy" id="2840719"/>
    <lineage>
        <taxon>Bacteria</taxon>
        <taxon>Bacillati</taxon>
        <taxon>Bacillota</taxon>
        <taxon>Clostridia</taxon>
        <taxon>Candidatus Caccopulliclostridium</taxon>
    </lineage>
</organism>
<sequence length="48" mass="5408">MKAQTFASPASEIAFKLFAATGEPRYIMLFRAIEDPSLDKVQADDREM</sequence>
<dbReference type="AlphaFoldDB" id="A0A9D1SZ45"/>
<gene>
    <name evidence="1" type="ORF">IAA62_03430</name>
</gene>
<comment type="caution">
    <text evidence="1">The sequence shown here is derived from an EMBL/GenBank/DDBJ whole genome shotgun (WGS) entry which is preliminary data.</text>
</comment>
<evidence type="ECO:0000313" key="2">
    <source>
        <dbReference type="Proteomes" id="UP000886861"/>
    </source>
</evidence>
<protein>
    <submittedName>
        <fullName evidence="1">Uncharacterized protein</fullName>
    </submittedName>
</protein>
<reference evidence="1" key="2">
    <citation type="journal article" date="2021" name="PeerJ">
        <title>Extensive microbial diversity within the chicken gut microbiome revealed by metagenomics and culture.</title>
        <authorList>
            <person name="Gilroy R."/>
            <person name="Ravi A."/>
            <person name="Getino M."/>
            <person name="Pursley I."/>
            <person name="Horton D.L."/>
            <person name="Alikhan N.F."/>
            <person name="Baker D."/>
            <person name="Gharbi K."/>
            <person name="Hall N."/>
            <person name="Watson M."/>
            <person name="Adriaenssens E.M."/>
            <person name="Foster-Nyarko E."/>
            <person name="Jarju S."/>
            <person name="Secka A."/>
            <person name="Antonio M."/>
            <person name="Oren A."/>
            <person name="Chaudhuri R.R."/>
            <person name="La Ragione R."/>
            <person name="Hildebrand F."/>
            <person name="Pallen M.J."/>
        </authorList>
    </citation>
    <scope>NUCLEOTIDE SEQUENCE</scope>
    <source>
        <strain evidence="1">CHK186-9395</strain>
    </source>
</reference>
<reference evidence="1" key="1">
    <citation type="submission" date="2020-10" db="EMBL/GenBank/DDBJ databases">
        <authorList>
            <person name="Gilroy R."/>
        </authorList>
    </citation>
    <scope>NUCLEOTIDE SEQUENCE</scope>
    <source>
        <strain evidence="1">CHK186-9395</strain>
    </source>
</reference>
<name>A0A9D1SZ45_9FIRM</name>